<dbReference type="SUPFAM" id="SSF55048">
    <property type="entry name" value="Probable ACP-binding domain of malonyl-CoA ACP transacylase"/>
    <property type="match status" value="1"/>
</dbReference>
<dbReference type="InterPro" id="IPR001227">
    <property type="entry name" value="Ac_transferase_dom_sf"/>
</dbReference>
<feature type="domain" description="Malonyl-CoA:ACP transacylase (MAT)" evidence="5">
    <location>
        <begin position="21"/>
        <end position="321"/>
    </location>
</feature>
<comment type="catalytic activity">
    <reaction evidence="3 4">
        <text>holo-[ACP] + malonyl-CoA = malonyl-[ACP] + CoA</text>
        <dbReference type="Rhea" id="RHEA:41792"/>
        <dbReference type="Rhea" id="RHEA-COMP:9623"/>
        <dbReference type="Rhea" id="RHEA-COMP:9685"/>
        <dbReference type="ChEBI" id="CHEBI:57287"/>
        <dbReference type="ChEBI" id="CHEBI:57384"/>
        <dbReference type="ChEBI" id="CHEBI:64479"/>
        <dbReference type="ChEBI" id="CHEBI:78449"/>
        <dbReference type="EC" id="2.3.1.39"/>
    </reaction>
</comment>
<dbReference type="Gene3D" id="3.40.366.10">
    <property type="entry name" value="Malonyl-Coenzyme A Acyl Carrier Protein, domain 2"/>
    <property type="match status" value="1"/>
</dbReference>
<comment type="similarity">
    <text evidence="4">Belongs to the fabD family.</text>
</comment>
<dbReference type="PANTHER" id="PTHR42681:SF1">
    <property type="entry name" value="MALONYL-COA-ACYL CARRIER PROTEIN TRANSACYLASE, MITOCHONDRIAL"/>
    <property type="match status" value="1"/>
</dbReference>
<dbReference type="SUPFAM" id="SSF52151">
    <property type="entry name" value="FabD/lysophospholipase-like"/>
    <property type="match status" value="1"/>
</dbReference>
<name>A0ABS1NHU6_9ACTN</name>
<dbReference type="Proteomes" id="UP000634229">
    <property type="component" value="Unassembled WGS sequence"/>
</dbReference>
<dbReference type="InterPro" id="IPR050858">
    <property type="entry name" value="Mal-CoA-ACP_Trans/PKS_FabD"/>
</dbReference>
<proteinExistence type="inferred from homology"/>
<evidence type="ECO:0000256" key="4">
    <source>
        <dbReference type="PIRNR" id="PIRNR000446"/>
    </source>
</evidence>
<evidence type="ECO:0000313" key="7">
    <source>
        <dbReference type="Proteomes" id="UP000634229"/>
    </source>
</evidence>
<gene>
    <name evidence="6" type="ORF">JK363_24090</name>
</gene>
<dbReference type="SMART" id="SM00827">
    <property type="entry name" value="PKS_AT"/>
    <property type="match status" value="1"/>
</dbReference>
<keyword evidence="2 4" id="KW-0012">Acyltransferase</keyword>
<organism evidence="6 7">
    <name type="scientific">Streptomyces coffeae</name>
    <dbReference type="NCBI Taxonomy" id="621382"/>
    <lineage>
        <taxon>Bacteria</taxon>
        <taxon>Bacillati</taxon>
        <taxon>Actinomycetota</taxon>
        <taxon>Actinomycetes</taxon>
        <taxon>Kitasatosporales</taxon>
        <taxon>Streptomycetaceae</taxon>
        <taxon>Streptomyces</taxon>
    </lineage>
</organism>
<evidence type="ECO:0000313" key="6">
    <source>
        <dbReference type="EMBL" id="MBL1099692.1"/>
    </source>
</evidence>
<dbReference type="Gene3D" id="3.30.70.250">
    <property type="entry name" value="Malonyl-CoA ACP transacylase, ACP-binding"/>
    <property type="match status" value="1"/>
</dbReference>
<reference evidence="6 7" key="1">
    <citation type="submission" date="2021-01" db="EMBL/GenBank/DDBJ databases">
        <title>WGS of actinomycetes isolated from Thailand.</title>
        <authorList>
            <person name="Thawai C."/>
        </authorList>
    </citation>
    <scope>NUCLEOTIDE SEQUENCE [LARGE SCALE GENOMIC DNA]</scope>
    <source>
        <strain evidence="6 7">CA1R205</strain>
    </source>
</reference>
<evidence type="ECO:0000256" key="1">
    <source>
        <dbReference type="ARBA" id="ARBA00022679"/>
    </source>
</evidence>
<keyword evidence="7" id="KW-1185">Reference proteome</keyword>
<evidence type="ECO:0000256" key="2">
    <source>
        <dbReference type="ARBA" id="ARBA00023315"/>
    </source>
</evidence>
<dbReference type="PIRSF" id="PIRSF000446">
    <property type="entry name" value="Mct"/>
    <property type="match status" value="1"/>
</dbReference>
<dbReference type="EMBL" id="JAERRF010000014">
    <property type="protein sequence ID" value="MBL1099692.1"/>
    <property type="molecule type" value="Genomic_DNA"/>
</dbReference>
<sequence>MTVRDLTAGEPADTPPRTALVFPGQGAQKAGIGAFWRDAPSWPLVAGISEYTGIDVEELLLKADDETLRRTDLAQIAVFTTEVLVHREASEAGVLGEVVACAGHSLGEYTALYAAGAVPLADAARLVAARGRAMRACADRSPGTMAAVVRLDPETVEALVARVRQEGPEIWVATVNAPGAIVVSGTAEGVDRFAELAVEAEGKVIRLAVGGAFHSPLMAAAADELREALAAVHFAPEHLPVVANVDARAYRTGERWRELELDQLTSPVRWEESVRTLAGELGCTRFVELGPGRQLTGMIRRTVKGAVTVPVDSPAALAKATTVPADAEGDTPHG</sequence>
<dbReference type="RefSeq" id="WP_201877182.1">
    <property type="nucleotide sequence ID" value="NZ_JAERRF010000014.1"/>
</dbReference>
<evidence type="ECO:0000256" key="3">
    <source>
        <dbReference type="ARBA" id="ARBA00048462"/>
    </source>
</evidence>
<dbReference type="EC" id="2.3.1.39" evidence="4"/>
<dbReference type="PANTHER" id="PTHR42681">
    <property type="entry name" value="MALONYL-COA-ACYL CARRIER PROTEIN TRANSACYLASE, MITOCHONDRIAL"/>
    <property type="match status" value="1"/>
</dbReference>
<dbReference type="InterPro" id="IPR016036">
    <property type="entry name" value="Malonyl_transacylase_ACP-bd"/>
</dbReference>
<comment type="caution">
    <text evidence="6">The sequence shown here is derived from an EMBL/GenBank/DDBJ whole genome shotgun (WGS) entry which is preliminary data.</text>
</comment>
<dbReference type="InterPro" id="IPR024925">
    <property type="entry name" value="Malonyl_CoA-ACP_transAc"/>
</dbReference>
<keyword evidence="1 4" id="KW-0808">Transferase</keyword>
<dbReference type="InterPro" id="IPR014043">
    <property type="entry name" value="Acyl_transferase_dom"/>
</dbReference>
<dbReference type="InterPro" id="IPR016035">
    <property type="entry name" value="Acyl_Trfase/lysoPLipase"/>
</dbReference>
<evidence type="ECO:0000259" key="5">
    <source>
        <dbReference type="SMART" id="SM00827"/>
    </source>
</evidence>
<accession>A0ABS1NHU6</accession>
<dbReference type="Pfam" id="PF00698">
    <property type="entry name" value="Acyl_transf_1"/>
    <property type="match status" value="1"/>
</dbReference>
<protein>
    <recommendedName>
        <fullName evidence="4">Malonyl CoA-acyl carrier protein transacylase</fullName>
        <ecNumber evidence="4">2.3.1.39</ecNumber>
    </recommendedName>
</protein>